<proteinExistence type="predicted"/>
<reference evidence="1 2" key="1">
    <citation type="submission" date="2024-02" db="EMBL/GenBank/DDBJ databases">
        <title>de novo genome assembly of Solanum bulbocastanum strain 11H21.</title>
        <authorList>
            <person name="Hosaka A.J."/>
        </authorList>
    </citation>
    <scope>NUCLEOTIDE SEQUENCE [LARGE SCALE GENOMIC DNA]</scope>
    <source>
        <tissue evidence="1">Young leaves</tissue>
    </source>
</reference>
<organism evidence="1 2">
    <name type="scientific">Solanum bulbocastanum</name>
    <name type="common">Wild potato</name>
    <dbReference type="NCBI Taxonomy" id="147425"/>
    <lineage>
        <taxon>Eukaryota</taxon>
        <taxon>Viridiplantae</taxon>
        <taxon>Streptophyta</taxon>
        <taxon>Embryophyta</taxon>
        <taxon>Tracheophyta</taxon>
        <taxon>Spermatophyta</taxon>
        <taxon>Magnoliopsida</taxon>
        <taxon>eudicotyledons</taxon>
        <taxon>Gunneridae</taxon>
        <taxon>Pentapetalae</taxon>
        <taxon>asterids</taxon>
        <taxon>lamiids</taxon>
        <taxon>Solanales</taxon>
        <taxon>Solanaceae</taxon>
        <taxon>Solanoideae</taxon>
        <taxon>Solaneae</taxon>
        <taxon>Solanum</taxon>
    </lineage>
</organism>
<sequence>MNMEIEEVMSAKLCLYFL</sequence>
<evidence type="ECO:0000313" key="2">
    <source>
        <dbReference type="Proteomes" id="UP001371456"/>
    </source>
</evidence>
<accession>A0AAN8YI25</accession>
<dbReference type="EMBL" id="JBANQN010000003">
    <property type="protein sequence ID" value="KAK6793435.1"/>
    <property type="molecule type" value="Genomic_DNA"/>
</dbReference>
<evidence type="ECO:0000313" key="1">
    <source>
        <dbReference type="EMBL" id="KAK6793435.1"/>
    </source>
</evidence>
<comment type="caution">
    <text evidence="1">The sequence shown here is derived from an EMBL/GenBank/DDBJ whole genome shotgun (WGS) entry which is preliminary data.</text>
</comment>
<dbReference type="AlphaFoldDB" id="A0AAN8YI25"/>
<gene>
    <name evidence="1" type="ORF">RDI58_006888</name>
</gene>
<name>A0AAN8YI25_SOLBU</name>
<keyword evidence="2" id="KW-1185">Reference proteome</keyword>
<dbReference type="Proteomes" id="UP001371456">
    <property type="component" value="Unassembled WGS sequence"/>
</dbReference>
<protein>
    <submittedName>
        <fullName evidence="1">Uncharacterized protein</fullName>
    </submittedName>
</protein>